<sequence length="564" mass="62215">MKLKFAKQFGLLFMVFSIILVSCSDDDEPALSDEREISYFAFEGLNPISVGNIDNEQSVINLTVPFGTDVTALAPTIEIPENATISPESGLAQDFTNYVIYTVTAQSGAKKLYTVFVNEGVSNDASIASFKFEDLFLSADIDQSTNSISLTVPFGTDLTSLTPTIVTAEGGSTLSPASGTAQDFSSPVDYTVTAPNGSTTETYTVTINELPDEAAVRGVWITNVDSDVLLSQENIQDAVDRLAELNFNTIFMVTWNKAQTTYPSDVMENFTGTRIFSYLEGRDPLREMIDAAHAKGIKVFAWFEYGFAANNGSPGPILDLKPEWAAINSNGEPVVKNGFHWMNSIDPEVQSFMNSLVMEVVNNYPDIDGIQGDDRLPAMPTEGGYDDYTVELYKSQHDGAAPPQDYQDGNWVQWRADILSNYWSNLYDQIKAANPNCIVASSPSPLTFGLREYLQDYGTWVKGGYTDIVSPQLYRRDDQGLGVYRGLLTDQIARVGEENIDKFYPGMLSFLGSYTPNPEYFVQCVMANREAGVKGEVQFFYNAVLAQPDLFRAIYPAPADFPTF</sequence>
<organism evidence="3 4">
    <name type="scientific">Mangrovivirga cuniculi</name>
    <dbReference type="NCBI Taxonomy" id="2715131"/>
    <lineage>
        <taxon>Bacteria</taxon>
        <taxon>Pseudomonadati</taxon>
        <taxon>Bacteroidota</taxon>
        <taxon>Cytophagia</taxon>
        <taxon>Cytophagales</taxon>
        <taxon>Mangrovivirgaceae</taxon>
        <taxon>Mangrovivirga</taxon>
    </lineage>
</organism>
<dbReference type="PANTHER" id="PTHR43405">
    <property type="entry name" value="GLYCOSYL HYDROLASE DIGH"/>
    <property type="match status" value="1"/>
</dbReference>
<dbReference type="Gene3D" id="2.60.40.2340">
    <property type="match status" value="2"/>
</dbReference>
<dbReference type="Gene3D" id="3.20.20.80">
    <property type="entry name" value="Glycosidases"/>
    <property type="match status" value="1"/>
</dbReference>
<dbReference type="PROSITE" id="PS51257">
    <property type="entry name" value="PROKAR_LIPOPROTEIN"/>
    <property type="match status" value="1"/>
</dbReference>
<dbReference type="Pfam" id="PF02638">
    <property type="entry name" value="GHL10"/>
    <property type="match status" value="1"/>
</dbReference>
<keyword evidence="4" id="KW-1185">Reference proteome</keyword>
<feature type="domain" description="Glycosyl hydrolase-like 10" evidence="2">
    <location>
        <begin position="216"/>
        <end position="476"/>
    </location>
</feature>
<dbReference type="AlphaFoldDB" id="A0A4D7KBG0"/>
<proteinExistence type="predicted"/>
<dbReference type="SUPFAM" id="SSF51445">
    <property type="entry name" value="(Trans)glycosidases"/>
    <property type="match status" value="1"/>
</dbReference>
<dbReference type="PANTHER" id="PTHR43405:SF1">
    <property type="entry name" value="GLYCOSYL HYDROLASE DIGH"/>
    <property type="match status" value="1"/>
</dbReference>
<evidence type="ECO:0000256" key="1">
    <source>
        <dbReference type="ARBA" id="ARBA00022729"/>
    </source>
</evidence>
<evidence type="ECO:0000313" key="3">
    <source>
        <dbReference type="EMBL" id="QCK16758.1"/>
    </source>
</evidence>
<gene>
    <name evidence="3" type="ORF">DCC35_19485</name>
</gene>
<dbReference type="OrthoDB" id="7012117at2"/>
<dbReference type="RefSeq" id="WP_137092351.1">
    <property type="nucleotide sequence ID" value="NZ_CP028923.1"/>
</dbReference>
<dbReference type="InterPro" id="IPR017853">
    <property type="entry name" value="GH"/>
</dbReference>
<dbReference type="InterPro" id="IPR052177">
    <property type="entry name" value="Divisome_Glycosyl_Hydrolase"/>
</dbReference>
<keyword evidence="1" id="KW-0732">Signal</keyword>
<dbReference type="InterPro" id="IPR003790">
    <property type="entry name" value="GHL10"/>
</dbReference>
<name>A0A4D7KBG0_9BACT</name>
<protein>
    <recommendedName>
        <fullName evidence="2">Glycosyl hydrolase-like 10 domain-containing protein</fullName>
    </recommendedName>
</protein>
<accession>A0A4D7KBG0</accession>
<evidence type="ECO:0000259" key="2">
    <source>
        <dbReference type="Pfam" id="PF02638"/>
    </source>
</evidence>
<dbReference type="EMBL" id="CP028923">
    <property type="protein sequence ID" value="QCK16758.1"/>
    <property type="molecule type" value="Genomic_DNA"/>
</dbReference>
<dbReference type="KEGG" id="fpf:DCC35_19485"/>
<reference evidence="3 4" key="1">
    <citation type="submission" date="2018-04" db="EMBL/GenBank/DDBJ databases">
        <title>Complete genome uncultured novel isolate.</title>
        <authorList>
            <person name="Merlino G."/>
        </authorList>
    </citation>
    <scope>NUCLEOTIDE SEQUENCE [LARGE SCALE GENOMIC DNA]</scope>
    <source>
        <strain evidence="4">R1DC9</strain>
    </source>
</reference>
<evidence type="ECO:0000313" key="4">
    <source>
        <dbReference type="Proteomes" id="UP000298616"/>
    </source>
</evidence>
<dbReference type="Proteomes" id="UP000298616">
    <property type="component" value="Chromosome"/>
</dbReference>